<dbReference type="PANTHER" id="PTHR10796">
    <property type="entry name" value="PATCHED-RELATED"/>
    <property type="match status" value="1"/>
</dbReference>
<evidence type="ECO:0000256" key="1">
    <source>
        <dbReference type="SAM" id="Phobius"/>
    </source>
</evidence>
<accession>A0A0R3RNU7</accession>
<dbReference type="SUPFAM" id="SSF82866">
    <property type="entry name" value="Multidrug efflux transporter AcrB transmembrane domain"/>
    <property type="match status" value="1"/>
</dbReference>
<keyword evidence="2" id="KW-1185">Reference proteome</keyword>
<dbReference type="PANTHER" id="PTHR10796:SF91">
    <property type="entry name" value="SSD DOMAIN-CONTAINING PROTEIN"/>
    <property type="match status" value="1"/>
</dbReference>
<reference evidence="3" key="1">
    <citation type="submission" date="2017-02" db="UniProtKB">
        <authorList>
            <consortium name="WormBaseParasite"/>
        </authorList>
    </citation>
    <scope>IDENTIFICATION</scope>
</reference>
<evidence type="ECO:0000313" key="2">
    <source>
        <dbReference type="Proteomes" id="UP000050640"/>
    </source>
</evidence>
<protein>
    <submittedName>
        <fullName evidence="3">MMPL domain-containing protein</fullName>
    </submittedName>
</protein>
<evidence type="ECO:0000313" key="3">
    <source>
        <dbReference type="WBParaSite" id="EEL_0000315801-mRNA-1"/>
    </source>
</evidence>
<dbReference type="GO" id="GO:0030659">
    <property type="term" value="C:cytoplasmic vesicle membrane"/>
    <property type="evidence" value="ECO:0007669"/>
    <property type="project" value="TreeGrafter"/>
</dbReference>
<dbReference type="AlphaFoldDB" id="A0A0R3RNU7"/>
<keyword evidence="1" id="KW-1133">Transmembrane helix</keyword>
<dbReference type="Gene3D" id="1.20.1640.10">
    <property type="entry name" value="Multidrug efflux transporter AcrB transmembrane domain"/>
    <property type="match status" value="1"/>
</dbReference>
<name>A0A0R3RNU7_9BILA</name>
<dbReference type="GO" id="GO:0006897">
    <property type="term" value="P:endocytosis"/>
    <property type="evidence" value="ECO:0007669"/>
    <property type="project" value="TreeGrafter"/>
</dbReference>
<dbReference type="GO" id="GO:0018996">
    <property type="term" value="P:molting cycle, collagen and cuticulin-based cuticle"/>
    <property type="evidence" value="ECO:0007669"/>
    <property type="project" value="TreeGrafter"/>
</dbReference>
<keyword evidence="1" id="KW-0812">Transmembrane</keyword>
<proteinExistence type="predicted"/>
<feature type="transmembrane region" description="Helical" evidence="1">
    <location>
        <begin position="75"/>
        <end position="98"/>
    </location>
</feature>
<keyword evidence="1" id="KW-0472">Membrane</keyword>
<dbReference type="GO" id="GO:0005886">
    <property type="term" value="C:plasma membrane"/>
    <property type="evidence" value="ECO:0007669"/>
    <property type="project" value="TreeGrafter"/>
</dbReference>
<dbReference type="WBParaSite" id="EEL_0000315801-mRNA-1">
    <property type="protein sequence ID" value="EEL_0000315801-mRNA-1"/>
    <property type="gene ID" value="EEL_0000315801"/>
</dbReference>
<sequence>MITMIMAIGFSVEYCAHITYGFVSNSSNVTPVERSIEAMEKLACPIIYGSMSTIFGVTILAFINSYMILVFFKTIFLVIVIGVFHALILLPTILSITAPIIDQISQKLCGSVKSSKQNDTHISISTNSNNLRY</sequence>
<organism evidence="2 3">
    <name type="scientific">Elaeophora elaphi</name>
    <dbReference type="NCBI Taxonomy" id="1147741"/>
    <lineage>
        <taxon>Eukaryota</taxon>
        <taxon>Metazoa</taxon>
        <taxon>Ecdysozoa</taxon>
        <taxon>Nematoda</taxon>
        <taxon>Chromadorea</taxon>
        <taxon>Rhabditida</taxon>
        <taxon>Spirurina</taxon>
        <taxon>Spiruromorpha</taxon>
        <taxon>Filarioidea</taxon>
        <taxon>Onchocercidae</taxon>
        <taxon>Elaeophora</taxon>
    </lineage>
</organism>
<dbReference type="InterPro" id="IPR051697">
    <property type="entry name" value="Patched_domain-protein"/>
</dbReference>
<dbReference type="Proteomes" id="UP000050640">
    <property type="component" value="Unplaced"/>
</dbReference>
<feature type="transmembrane region" description="Helical" evidence="1">
    <location>
        <begin position="46"/>
        <end position="69"/>
    </location>
</feature>